<dbReference type="EMBL" id="JAUKTV010000006">
    <property type="protein sequence ID" value="KAK0736203.1"/>
    <property type="molecule type" value="Genomic_DNA"/>
</dbReference>
<organism evidence="2 3">
    <name type="scientific">Apiosordaria backusii</name>
    <dbReference type="NCBI Taxonomy" id="314023"/>
    <lineage>
        <taxon>Eukaryota</taxon>
        <taxon>Fungi</taxon>
        <taxon>Dikarya</taxon>
        <taxon>Ascomycota</taxon>
        <taxon>Pezizomycotina</taxon>
        <taxon>Sordariomycetes</taxon>
        <taxon>Sordariomycetidae</taxon>
        <taxon>Sordariales</taxon>
        <taxon>Lasiosphaeriaceae</taxon>
        <taxon>Apiosordaria</taxon>
    </lineage>
</organism>
<protein>
    <recommendedName>
        <fullName evidence="4">Secreted protein</fullName>
    </recommendedName>
</protein>
<proteinExistence type="predicted"/>
<reference evidence="2" key="1">
    <citation type="submission" date="2023-06" db="EMBL/GenBank/DDBJ databases">
        <title>Genome-scale phylogeny and comparative genomics of the fungal order Sordariales.</title>
        <authorList>
            <consortium name="Lawrence Berkeley National Laboratory"/>
            <person name="Hensen N."/>
            <person name="Bonometti L."/>
            <person name="Westerberg I."/>
            <person name="Brannstrom I.O."/>
            <person name="Guillou S."/>
            <person name="Cros-Aarteil S."/>
            <person name="Calhoun S."/>
            <person name="Haridas S."/>
            <person name="Kuo A."/>
            <person name="Mondo S."/>
            <person name="Pangilinan J."/>
            <person name="Riley R."/>
            <person name="Labutti K."/>
            <person name="Andreopoulos B."/>
            <person name="Lipzen A."/>
            <person name="Chen C."/>
            <person name="Yanf M."/>
            <person name="Daum C."/>
            <person name="Ng V."/>
            <person name="Clum A."/>
            <person name="Steindorff A."/>
            <person name="Ohm R."/>
            <person name="Martin F."/>
            <person name="Silar P."/>
            <person name="Natvig D."/>
            <person name="Lalanne C."/>
            <person name="Gautier V."/>
            <person name="Ament-Velasquez S.L."/>
            <person name="Kruys A."/>
            <person name="Hutchinson M.I."/>
            <person name="Powell A.J."/>
            <person name="Barry K."/>
            <person name="Miller A.N."/>
            <person name="Grigoriev I.V."/>
            <person name="Debuchy R."/>
            <person name="Gladieux P."/>
            <person name="Thoren M.H."/>
            <person name="Johannesson H."/>
        </authorList>
    </citation>
    <scope>NUCLEOTIDE SEQUENCE</scope>
    <source>
        <strain evidence="2">CBS 540.89</strain>
    </source>
</reference>
<feature type="signal peptide" evidence="1">
    <location>
        <begin position="1"/>
        <end position="25"/>
    </location>
</feature>
<keyword evidence="3" id="KW-1185">Reference proteome</keyword>
<accession>A0AA40EHL4</accession>
<name>A0AA40EHL4_9PEZI</name>
<evidence type="ECO:0000313" key="2">
    <source>
        <dbReference type="EMBL" id="KAK0736203.1"/>
    </source>
</evidence>
<comment type="caution">
    <text evidence="2">The sequence shown here is derived from an EMBL/GenBank/DDBJ whole genome shotgun (WGS) entry which is preliminary data.</text>
</comment>
<evidence type="ECO:0008006" key="4">
    <source>
        <dbReference type="Google" id="ProtNLM"/>
    </source>
</evidence>
<gene>
    <name evidence="2" type="ORF">B0T21DRAFT_366468</name>
</gene>
<dbReference type="Proteomes" id="UP001172159">
    <property type="component" value="Unassembled WGS sequence"/>
</dbReference>
<feature type="chain" id="PRO_5041443117" description="Secreted protein" evidence="1">
    <location>
        <begin position="26"/>
        <end position="74"/>
    </location>
</feature>
<keyword evidence="1" id="KW-0732">Signal</keyword>
<sequence>MFMFLRLMVALVIIQVPGWTELTSANSHSAVKASRLSYYVLCDLNVQSSDVYRWAKIQCEQDRSDGLGLERKTG</sequence>
<evidence type="ECO:0000313" key="3">
    <source>
        <dbReference type="Proteomes" id="UP001172159"/>
    </source>
</evidence>
<dbReference type="AlphaFoldDB" id="A0AA40EHL4"/>
<evidence type="ECO:0000256" key="1">
    <source>
        <dbReference type="SAM" id="SignalP"/>
    </source>
</evidence>